<dbReference type="PANTHER" id="PTHR30469">
    <property type="entry name" value="MULTIDRUG RESISTANCE PROTEIN MDTA"/>
    <property type="match status" value="1"/>
</dbReference>
<name>A0A557ZY08_9PSEU</name>
<proteinExistence type="predicted"/>
<comment type="caution">
    <text evidence="4">The sequence shown here is derived from an EMBL/GenBank/DDBJ whole genome shotgun (WGS) entry which is preliminary data.</text>
</comment>
<dbReference type="Gene3D" id="2.40.50.100">
    <property type="match status" value="2"/>
</dbReference>
<dbReference type="Pfam" id="PF25917">
    <property type="entry name" value="BSH_RND"/>
    <property type="match status" value="1"/>
</dbReference>
<dbReference type="EMBL" id="VJZA01000093">
    <property type="protein sequence ID" value="TVT16887.1"/>
    <property type="molecule type" value="Genomic_DNA"/>
</dbReference>
<evidence type="ECO:0000256" key="1">
    <source>
        <dbReference type="SAM" id="MobiDB-lite"/>
    </source>
</evidence>
<accession>A0A557ZY08</accession>
<dbReference type="GO" id="GO:0015562">
    <property type="term" value="F:efflux transmembrane transporter activity"/>
    <property type="evidence" value="ECO:0007669"/>
    <property type="project" value="TreeGrafter"/>
</dbReference>
<dbReference type="Gene3D" id="2.40.420.20">
    <property type="match status" value="1"/>
</dbReference>
<keyword evidence="2" id="KW-0812">Transmembrane</keyword>
<dbReference type="SUPFAM" id="SSF111369">
    <property type="entry name" value="HlyD-like secretion proteins"/>
    <property type="match status" value="1"/>
</dbReference>
<feature type="compositionally biased region" description="Low complexity" evidence="1">
    <location>
        <begin position="201"/>
        <end position="220"/>
    </location>
</feature>
<evidence type="ECO:0000313" key="5">
    <source>
        <dbReference type="Proteomes" id="UP000318578"/>
    </source>
</evidence>
<feature type="region of interest" description="Disordered" evidence="1">
    <location>
        <begin position="178"/>
        <end position="220"/>
    </location>
</feature>
<organism evidence="4 5">
    <name type="scientific">Amycolatopsis acidiphila</name>
    <dbReference type="NCBI Taxonomy" id="715473"/>
    <lineage>
        <taxon>Bacteria</taxon>
        <taxon>Bacillati</taxon>
        <taxon>Actinomycetota</taxon>
        <taxon>Actinomycetes</taxon>
        <taxon>Pseudonocardiales</taxon>
        <taxon>Pseudonocardiaceae</taxon>
        <taxon>Amycolatopsis</taxon>
    </lineage>
</organism>
<feature type="domain" description="Multidrug resistance protein MdtA-like barrel-sandwich hybrid" evidence="3">
    <location>
        <begin position="72"/>
        <end position="181"/>
    </location>
</feature>
<evidence type="ECO:0000256" key="2">
    <source>
        <dbReference type="SAM" id="Phobius"/>
    </source>
</evidence>
<dbReference type="RefSeq" id="WP_144644026.1">
    <property type="nucleotide sequence ID" value="NZ_BNAX01000026.1"/>
</dbReference>
<dbReference type="AlphaFoldDB" id="A0A557ZY08"/>
<sequence length="419" mass="40213">MLSRLRRKRRWVYATVAVVVLVAAGVTVWGVTRPATAPSYRLVAASTTTLKQTVSSSGTIEPAQQSDLDFGVSGQVTAVNVAVGQQVTAGQALATVQSASLSAGVAQAQSALASDQSKLSSDESNGASSAQVSADEAAITAAQNQLSNAQTALSEATLTSPTAGTVAAVNLTVGQQVSAGGSGSASSSSSSGSGSGGQSGGQNNSGSSSSSTASSSSSSSSGTAQIVVISTGSYVVNASVDDTEIGQLKTGEQAVITPDGSTTPVYGTVTSVAVMATGSSSVPSYPVTIGVTGSPTGLFAGASASVSIVVKQLTDVLTIPATAVHYNGGQATVDQMVGGKQTSRPVQLGQSSNGVIQVLSGLSEGDEVMVATPAGTGGAGGTGRTGGGTRTGGTGGFGGGGFGGGNRAGGLGGRGGFGG</sequence>
<dbReference type="Gene3D" id="2.40.30.170">
    <property type="match status" value="1"/>
</dbReference>
<dbReference type="GO" id="GO:1990281">
    <property type="term" value="C:efflux pump complex"/>
    <property type="evidence" value="ECO:0007669"/>
    <property type="project" value="TreeGrafter"/>
</dbReference>
<evidence type="ECO:0000313" key="4">
    <source>
        <dbReference type="EMBL" id="TVT16887.1"/>
    </source>
</evidence>
<keyword evidence="2" id="KW-0472">Membrane</keyword>
<dbReference type="PANTHER" id="PTHR30469:SF33">
    <property type="entry name" value="SLR1207 PROTEIN"/>
    <property type="match status" value="1"/>
</dbReference>
<reference evidence="4 5" key="1">
    <citation type="submission" date="2019-07" db="EMBL/GenBank/DDBJ databases">
        <title>New species of Amycolatopsis and Streptomyces.</title>
        <authorList>
            <person name="Duangmal K."/>
            <person name="Teo W.F.A."/>
            <person name="Lipun K."/>
        </authorList>
    </citation>
    <scope>NUCLEOTIDE SEQUENCE [LARGE SCALE GENOMIC DNA]</scope>
    <source>
        <strain evidence="4 5">JCM 30562</strain>
    </source>
</reference>
<gene>
    <name evidence="4" type="ORF">FNH06_33515</name>
</gene>
<dbReference type="Proteomes" id="UP000318578">
    <property type="component" value="Unassembled WGS sequence"/>
</dbReference>
<keyword evidence="2" id="KW-1133">Transmembrane helix</keyword>
<dbReference type="OrthoDB" id="5141338at2"/>
<dbReference type="Gene3D" id="1.10.287.470">
    <property type="entry name" value="Helix hairpin bin"/>
    <property type="match status" value="1"/>
</dbReference>
<dbReference type="InterPro" id="IPR058625">
    <property type="entry name" value="MdtA-like_BSH"/>
</dbReference>
<protein>
    <submittedName>
        <fullName evidence="4">Biotin/lipoyl-binding protein</fullName>
    </submittedName>
</protein>
<keyword evidence="5" id="KW-1185">Reference proteome</keyword>
<feature type="transmembrane region" description="Helical" evidence="2">
    <location>
        <begin position="12"/>
        <end position="31"/>
    </location>
</feature>
<evidence type="ECO:0000259" key="3">
    <source>
        <dbReference type="Pfam" id="PF25917"/>
    </source>
</evidence>